<dbReference type="AlphaFoldDB" id="A0A3M0J5Y0"/>
<dbReference type="PROSITE" id="PS00028">
    <property type="entry name" value="ZINC_FINGER_C2H2_1"/>
    <property type="match status" value="3"/>
</dbReference>
<feature type="domain" description="C2H2-type" evidence="13">
    <location>
        <begin position="234"/>
        <end position="261"/>
    </location>
</feature>
<evidence type="ECO:0000256" key="8">
    <source>
        <dbReference type="ARBA" id="ARBA00023125"/>
    </source>
</evidence>
<evidence type="ECO:0000313" key="15">
    <source>
        <dbReference type="Proteomes" id="UP000269221"/>
    </source>
</evidence>
<evidence type="ECO:0000256" key="5">
    <source>
        <dbReference type="ARBA" id="ARBA00022771"/>
    </source>
</evidence>
<dbReference type="GO" id="GO:0005634">
    <property type="term" value="C:nucleus"/>
    <property type="evidence" value="ECO:0007669"/>
    <property type="project" value="UniProtKB-SubCell"/>
</dbReference>
<dbReference type="GO" id="GO:0003677">
    <property type="term" value="F:DNA binding"/>
    <property type="evidence" value="ECO:0007669"/>
    <property type="project" value="UniProtKB-KW"/>
</dbReference>
<dbReference type="PANTHER" id="PTHR24394:SF48">
    <property type="entry name" value="ZINC FINGER PROTEIN 771"/>
    <property type="match status" value="1"/>
</dbReference>
<keyword evidence="15" id="KW-1185">Reference proteome</keyword>
<evidence type="ECO:0000256" key="4">
    <source>
        <dbReference type="ARBA" id="ARBA00022737"/>
    </source>
</evidence>
<evidence type="ECO:0000256" key="6">
    <source>
        <dbReference type="ARBA" id="ARBA00022833"/>
    </source>
</evidence>
<evidence type="ECO:0000256" key="10">
    <source>
        <dbReference type="ARBA" id="ARBA00023242"/>
    </source>
</evidence>
<comment type="subcellular location">
    <subcellularLocation>
        <location evidence="1">Nucleus</location>
    </subcellularLocation>
</comment>
<dbReference type="FunFam" id="3.30.160.60:FF:002343">
    <property type="entry name" value="Zinc finger protein 33A"/>
    <property type="match status" value="1"/>
</dbReference>
<reference evidence="14 15" key="1">
    <citation type="submission" date="2018-07" db="EMBL/GenBank/DDBJ databases">
        <title>A high quality draft genome assembly of the barn swallow (H. rustica rustica).</title>
        <authorList>
            <person name="Formenti G."/>
            <person name="Chiara M."/>
            <person name="Poveda L."/>
            <person name="Francoijs K.-J."/>
            <person name="Bonisoli-Alquati A."/>
            <person name="Canova L."/>
            <person name="Gianfranceschi L."/>
            <person name="Horner D.S."/>
            <person name="Saino N."/>
        </authorList>
    </citation>
    <scope>NUCLEOTIDE SEQUENCE [LARGE SCALE GENOMIC DNA]</scope>
    <source>
        <strain evidence="14">Chelidonia</strain>
        <tissue evidence="14">Blood</tissue>
    </source>
</reference>
<dbReference type="STRING" id="333673.A0A3M0J5Y0"/>
<dbReference type="SUPFAM" id="SSF57667">
    <property type="entry name" value="beta-beta-alpha zinc fingers"/>
    <property type="match status" value="4"/>
</dbReference>
<dbReference type="Gene3D" id="3.30.160.60">
    <property type="entry name" value="Classic Zinc Finger"/>
    <property type="match status" value="6"/>
</dbReference>
<evidence type="ECO:0000256" key="9">
    <source>
        <dbReference type="ARBA" id="ARBA00023163"/>
    </source>
</evidence>
<keyword evidence="9" id="KW-0804">Transcription</keyword>
<dbReference type="GO" id="GO:0000981">
    <property type="term" value="F:DNA-binding transcription factor activity, RNA polymerase II-specific"/>
    <property type="evidence" value="ECO:0007669"/>
    <property type="project" value="TreeGrafter"/>
</dbReference>
<evidence type="ECO:0000256" key="12">
    <source>
        <dbReference type="SAM" id="MobiDB-lite"/>
    </source>
</evidence>
<gene>
    <name evidence="14" type="ORF">DUI87_33665</name>
</gene>
<dbReference type="FunFam" id="3.30.160.60:FF:000512">
    <property type="entry name" value="zinc finger protein 197 isoform X1"/>
    <property type="match status" value="1"/>
</dbReference>
<evidence type="ECO:0000256" key="11">
    <source>
        <dbReference type="PROSITE-ProRule" id="PRU00042"/>
    </source>
</evidence>
<keyword evidence="3" id="KW-0479">Metal-binding</keyword>
<dbReference type="FunFam" id="3.30.160.60:FF:000688">
    <property type="entry name" value="zinc finger protein 197 isoform X1"/>
    <property type="match status" value="1"/>
</dbReference>
<accession>A0A3M0J5Y0</accession>
<dbReference type="InterPro" id="IPR036236">
    <property type="entry name" value="Znf_C2H2_sf"/>
</dbReference>
<feature type="region of interest" description="Disordered" evidence="12">
    <location>
        <begin position="1"/>
        <end position="34"/>
    </location>
</feature>
<evidence type="ECO:0000256" key="3">
    <source>
        <dbReference type="ARBA" id="ARBA00022723"/>
    </source>
</evidence>
<keyword evidence="5 11" id="KW-0863">Zinc-finger</keyword>
<dbReference type="PANTHER" id="PTHR24394">
    <property type="entry name" value="ZINC FINGER PROTEIN"/>
    <property type="match status" value="1"/>
</dbReference>
<name>A0A3M0J5Y0_HIRRU</name>
<dbReference type="SMART" id="SM00355">
    <property type="entry name" value="ZnF_C2H2"/>
    <property type="match status" value="4"/>
</dbReference>
<evidence type="ECO:0000313" key="14">
    <source>
        <dbReference type="EMBL" id="RMB89966.1"/>
    </source>
</evidence>
<dbReference type="Pfam" id="PF00096">
    <property type="entry name" value="zf-C2H2"/>
    <property type="match status" value="4"/>
</dbReference>
<dbReference type="OrthoDB" id="9411774at2759"/>
<keyword evidence="6" id="KW-0862">Zinc</keyword>
<protein>
    <recommendedName>
        <fullName evidence="13">C2H2-type domain-containing protein</fullName>
    </recommendedName>
</protein>
<keyword evidence="10" id="KW-0539">Nucleus</keyword>
<dbReference type="Proteomes" id="UP000269221">
    <property type="component" value="Unassembled WGS sequence"/>
</dbReference>
<feature type="domain" description="C2H2-type" evidence="13">
    <location>
        <begin position="105"/>
        <end position="132"/>
    </location>
</feature>
<evidence type="ECO:0000256" key="2">
    <source>
        <dbReference type="ARBA" id="ARBA00006991"/>
    </source>
</evidence>
<evidence type="ECO:0000259" key="13">
    <source>
        <dbReference type="PROSITE" id="PS50157"/>
    </source>
</evidence>
<dbReference type="InterPro" id="IPR013087">
    <property type="entry name" value="Znf_C2H2_type"/>
</dbReference>
<keyword evidence="8" id="KW-0238">DNA-binding</keyword>
<organism evidence="14 15">
    <name type="scientific">Hirundo rustica rustica</name>
    <dbReference type="NCBI Taxonomy" id="333673"/>
    <lineage>
        <taxon>Eukaryota</taxon>
        <taxon>Metazoa</taxon>
        <taxon>Chordata</taxon>
        <taxon>Craniata</taxon>
        <taxon>Vertebrata</taxon>
        <taxon>Euteleostomi</taxon>
        <taxon>Archelosauria</taxon>
        <taxon>Archosauria</taxon>
        <taxon>Dinosauria</taxon>
        <taxon>Saurischia</taxon>
        <taxon>Theropoda</taxon>
        <taxon>Coelurosauria</taxon>
        <taxon>Aves</taxon>
        <taxon>Neognathae</taxon>
        <taxon>Neoaves</taxon>
        <taxon>Telluraves</taxon>
        <taxon>Australaves</taxon>
        <taxon>Passeriformes</taxon>
        <taxon>Sylvioidea</taxon>
        <taxon>Hirundinidae</taxon>
        <taxon>Hirundo</taxon>
    </lineage>
</organism>
<dbReference type="GO" id="GO:0008270">
    <property type="term" value="F:zinc ion binding"/>
    <property type="evidence" value="ECO:0007669"/>
    <property type="project" value="UniProtKB-KW"/>
</dbReference>
<feature type="compositionally biased region" description="Basic and acidic residues" evidence="12">
    <location>
        <begin position="16"/>
        <end position="30"/>
    </location>
</feature>
<feature type="domain" description="C2H2-type" evidence="13">
    <location>
        <begin position="77"/>
        <end position="104"/>
    </location>
</feature>
<keyword evidence="4" id="KW-0677">Repeat</keyword>
<comment type="similarity">
    <text evidence="2">Belongs to the krueppel C2H2-type zinc-finger protein family.</text>
</comment>
<comment type="caution">
    <text evidence="14">The sequence shown here is derived from an EMBL/GenBank/DDBJ whole genome shotgun (WGS) entry which is preliminary data.</text>
</comment>
<dbReference type="EMBL" id="QRBI01000265">
    <property type="protein sequence ID" value="RMB89966.1"/>
    <property type="molecule type" value="Genomic_DNA"/>
</dbReference>
<feature type="domain" description="C2H2-type" evidence="13">
    <location>
        <begin position="206"/>
        <end position="233"/>
    </location>
</feature>
<keyword evidence="7" id="KW-0805">Transcription regulation</keyword>
<feature type="domain" description="C2H2-type" evidence="13">
    <location>
        <begin position="133"/>
        <end position="152"/>
    </location>
</feature>
<evidence type="ECO:0000256" key="7">
    <source>
        <dbReference type="ARBA" id="ARBA00023015"/>
    </source>
</evidence>
<dbReference type="FunFam" id="3.30.160.60:FF:001437">
    <property type="entry name" value="Zinc finger protein 594"/>
    <property type="match status" value="1"/>
</dbReference>
<sequence>MEEEAVRKRKVPQDSQADKELSTETREDKSPQQILVEEAVLSSSTVQESNGEERSWRFLVRRDCKSRSRGSEKERATLCQEGDQRWSQSSDLVVHEQLHDGEKPHKCFGCAKSFSWRSHLLRHQRIHTGERPHKCGECGKSFRHNSSLIYHRGSTLGRGLTSVENVGDELQEELLPDPPPEDPHWGEPYECGECGKRRIHTGKRPHECDVCGMSFIQSSDLIRHQRTHTGERPYECDKCSKRFPTSSRLLLHQRIHTEERPFRCPDCRKGFKRN</sequence>
<dbReference type="PROSITE" id="PS50157">
    <property type="entry name" value="ZINC_FINGER_C2H2_2"/>
    <property type="match status" value="5"/>
</dbReference>
<evidence type="ECO:0000256" key="1">
    <source>
        <dbReference type="ARBA" id="ARBA00004123"/>
    </source>
</evidence>
<proteinExistence type="inferred from homology"/>